<dbReference type="SUPFAM" id="SSF46894">
    <property type="entry name" value="C-terminal effector domain of the bipartite response regulators"/>
    <property type="match status" value="1"/>
</dbReference>
<dbReference type="InterPro" id="IPR016032">
    <property type="entry name" value="Sig_transdc_resp-reg_C-effctor"/>
</dbReference>
<evidence type="ECO:0000313" key="3">
    <source>
        <dbReference type="Proteomes" id="UP001144323"/>
    </source>
</evidence>
<dbReference type="InterPro" id="IPR013249">
    <property type="entry name" value="RNA_pol_sigma70_r4_t2"/>
</dbReference>
<sequence>MTSTTLKNPPTHIVDPTKMTPREAEVYALYRAGLTTRQIAEKLGICQGSVGARLTIAKEKARSQ</sequence>
<dbReference type="InterPro" id="IPR036388">
    <property type="entry name" value="WH-like_DNA-bd_sf"/>
</dbReference>
<organism evidence="2 3">
    <name type="scientific">Methylocystis echinoides</name>
    <dbReference type="NCBI Taxonomy" id="29468"/>
    <lineage>
        <taxon>Bacteria</taxon>
        <taxon>Pseudomonadati</taxon>
        <taxon>Pseudomonadota</taxon>
        <taxon>Alphaproteobacteria</taxon>
        <taxon>Hyphomicrobiales</taxon>
        <taxon>Methylocystaceae</taxon>
        <taxon>Methylocystis</taxon>
    </lineage>
</organism>
<dbReference type="EMBL" id="BSEC01000001">
    <property type="protein sequence ID" value="GLI92360.1"/>
    <property type="molecule type" value="Genomic_DNA"/>
</dbReference>
<dbReference type="GO" id="GO:0003677">
    <property type="term" value="F:DNA binding"/>
    <property type="evidence" value="ECO:0007669"/>
    <property type="project" value="InterPro"/>
</dbReference>
<dbReference type="RefSeq" id="WP_281801532.1">
    <property type="nucleotide sequence ID" value="NZ_BSEC01000001.1"/>
</dbReference>
<dbReference type="GO" id="GO:0006352">
    <property type="term" value="P:DNA-templated transcription initiation"/>
    <property type="evidence" value="ECO:0007669"/>
    <property type="project" value="InterPro"/>
</dbReference>
<protein>
    <recommendedName>
        <fullName evidence="1">RNA polymerase sigma factor 70 region 4 type 2 domain-containing protein</fullName>
    </recommendedName>
</protein>
<feature type="domain" description="RNA polymerase sigma factor 70 region 4 type 2" evidence="1">
    <location>
        <begin position="18"/>
        <end position="60"/>
    </location>
</feature>
<name>A0A9W6LR84_9HYPH</name>
<gene>
    <name evidence="2" type="ORF">LMG27198_13520</name>
</gene>
<dbReference type="AlphaFoldDB" id="A0A9W6LR84"/>
<dbReference type="GO" id="GO:0016987">
    <property type="term" value="F:sigma factor activity"/>
    <property type="evidence" value="ECO:0007669"/>
    <property type="project" value="InterPro"/>
</dbReference>
<dbReference type="Gene3D" id="1.10.10.10">
    <property type="entry name" value="Winged helix-like DNA-binding domain superfamily/Winged helix DNA-binding domain"/>
    <property type="match status" value="1"/>
</dbReference>
<dbReference type="Pfam" id="PF08281">
    <property type="entry name" value="Sigma70_r4_2"/>
    <property type="match status" value="1"/>
</dbReference>
<evidence type="ECO:0000313" key="2">
    <source>
        <dbReference type="EMBL" id="GLI92360.1"/>
    </source>
</evidence>
<evidence type="ECO:0000259" key="1">
    <source>
        <dbReference type="Pfam" id="PF08281"/>
    </source>
</evidence>
<comment type="caution">
    <text evidence="2">The sequence shown here is derived from an EMBL/GenBank/DDBJ whole genome shotgun (WGS) entry which is preliminary data.</text>
</comment>
<keyword evidence="3" id="KW-1185">Reference proteome</keyword>
<accession>A0A9W6LR84</accession>
<dbReference type="Proteomes" id="UP001144323">
    <property type="component" value="Unassembled WGS sequence"/>
</dbReference>
<proteinExistence type="predicted"/>
<reference evidence="2" key="1">
    <citation type="journal article" date="2023" name="Int. J. Syst. Evol. Microbiol.">
        <title>Methylocystis iwaonis sp. nov., a type II methane-oxidizing bacterium from surface soil of a rice paddy field in Japan, and emended description of the genus Methylocystis (ex Whittenbury et al. 1970) Bowman et al. 1993.</title>
        <authorList>
            <person name="Kaise H."/>
            <person name="Sawadogo J.B."/>
            <person name="Alam M.S."/>
            <person name="Ueno C."/>
            <person name="Dianou D."/>
            <person name="Shinjo R."/>
            <person name="Asakawa S."/>
        </authorList>
    </citation>
    <scope>NUCLEOTIDE SEQUENCE</scope>
    <source>
        <strain evidence="2">LMG27198</strain>
    </source>
</reference>